<sequence>MAAWDTADFTLISSADELRITSAAPDGQLRTPVPIWVVAHNGALFVRSARGVSARWYRGIRERHEGHIDAAGIGAEVFVADIAADDAVQEQVDAAYRKKYGRYGASYIAMMLAPQARAATLAVTPR</sequence>
<proteinExistence type="predicted"/>
<evidence type="ECO:0000313" key="2">
    <source>
        <dbReference type="Proteomes" id="UP001519654"/>
    </source>
</evidence>
<comment type="caution">
    <text evidence="1">The sequence shown here is derived from an EMBL/GenBank/DDBJ whole genome shotgun (WGS) entry which is preliminary data.</text>
</comment>
<reference evidence="1 2" key="1">
    <citation type="submission" date="2021-06" db="EMBL/GenBank/DDBJ databases">
        <title>Actinoplanes lichenicola sp. nov., and Actinoplanes ovalisporus sp. nov., isolated from lichen in Thailand.</title>
        <authorList>
            <person name="Saeng-In P."/>
            <person name="Kanchanasin P."/>
            <person name="Yuki M."/>
            <person name="Kudo T."/>
            <person name="Ohkuma M."/>
            <person name="Phongsopitanun W."/>
            <person name="Tanasupawat S."/>
        </authorList>
    </citation>
    <scope>NUCLEOTIDE SEQUENCE [LARGE SCALE GENOMIC DNA]</scope>
    <source>
        <strain evidence="1 2">NBRC 110975</strain>
    </source>
</reference>
<dbReference type="Proteomes" id="UP001519654">
    <property type="component" value="Unassembled WGS sequence"/>
</dbReference>
<dbReference type="Pfam" id="PF10012">
    <property type="entry name" value="DUF2255"/>
    <property type="match status" value="1"/>
</dbReference>
<accession>A0ABS5YEU6</accession>
<dbReference type="RefSeq" id="WP_215783942.1">
    <property type="nucleotide sequence ID" value="NZ_JAHKKG010000001.1"/>
</dbReference>
<organism evidence="1 2">
    <name type="scientific">Paractinoplanes bogorensis</name>
    <dbReference type="NCBI Taxonomy" id="1610840"/>
    <lineage>
        <taxon>Bacteria</taxon>
        <taxon>Bacillati</taxon>
        <taxon>Actinomycetota</taxon>
        <taxon>Actinomycetes</taxon>
        <taxon>Micromonosporales</taxon>
        <taxon>Micromonosporaceae</taxon>
        <taxon>Paractinoplanes</taxon>
    </lineage>
</organism>
<protein>
    <submittedName>
        <fullName evidence="1">DUF2255 family protein</fullName>
    </submittedName>
</protein>
<gene>
    <name evidence="1" type="ORF">KOI35_00285</name>
</gene>
<dbReference type="InterPro" id="IPR016888">
    <property type="entry name" value="UCP028498"/>
</dbReference>
<name>A0ABS5YEU6_9ACTN</name>
<dbReference type="EMBL" id="JAHKKG010000001">
    <property type="protein sequence ID" value="MBU2661934.1"/>
    <property type="molecule type" value="Genomic_DNA"/>
</dbReference>
<keyword evidence="2" id="KW-1185">Reference proteome</keyword>
<evidence type="ECO:0000313" key="1">
    <source>
        <dbReference type="EMBL" id="MBU2661934.1"/>
    </source>
</evidence>